<feature type="region of interest" description="Disordered" evidence="4">
    <location>
        <begin position="1892"/>
        <end position="1912"/>
    </location>
</feature>
<feature type="compositionally biased region" description="Basic and acidic residues" evidence="4">
    <location>
        <begin position="520"/>
        <end position="537"/>
    </location>
</feature>
<evidence type="ECO:0000259" key="5">
    <source>
        <dbReference type="Pfam" id="PF05205"/>
    </source>
</evidence>
<reference evidence="7" key="1">
    <citation type="submission" date="2025-08" db="UniProtKB">
        <authorList>
            <consortium name="RefSeq"/>
        </authorList>
    </citation>
    <scope>IDENTIFICATION</scope>
    <source>
        <tissue evidence="7">Liver</tissue>
    </source>
</reference>
<evidence type="ECO:0000256" key="4">
    <source>
        <dbReference type="SAM" id="MobiDB-lite"/>
    </source>
</evidence>
<feature type="compositionally biased region" description="Basic and acidic residues" evidence="4">
    <location>
        <begin position="233"/>
        <end position="314"/>
    </location>
</feature>
<dbReference type="GeneID" id="103064139"/>
<keyword evidence="3" id="KW-0158">Chromosome</keyword>
<feature type="compositionally biased region" description="Basic and acidic residues" evidence="4">
    <location>
        <begin position="167"/>
        <end position="182"/>
    </location>
</feature>
<gene>
    <name evidence="7" type="primary">BOD1L1</name>
</gene>
<dbReference type="OrthoDB" id="7605699at2759"/>
<feature type="compositionally biased region" description="Basic residues" evidence="4">
    <location>
        <begin position="2699"/>
        <end position="2708"/>
    </location>
</feature>
<feature type="compositionally biased region" description="Basic and acidic residues" evidence="4">
    <location>
        <begin position="781"/>
        <end position="791"/>
    </location>
</feature>
<feature type="compositionally biased region" description="Basic residues" evidence="4">
    <location>
        <begin position="2816"/>
        <end position="2832"/>
    </location>
</feature>
<feature type="region of interest" description="Disordered" evidence="4">
    <location>
        <begin position="908"/>
        <end position="1007"/>
    </location>
</feature>
<evidence type="ECO:0000256" key="2">
    <source>
        <dbReference type="ARBA" id="ARBA00008463"/>
    </source>
</evidence>
<feature type="compositionally biased region" description="Basic and acidic residues" evidence="4">
    <location>
        <begin position="2268"/>
        <end position="2278"/>
    </location>
</feature>
<feature type="region of interest" description="Disordered" evidence="4">
    <location>
        <begin position="1744"/>
        <end position="1771"/>
    </location>
</feature>
<dbReference type="KEGG" id="pbi:103064139"/>
<feature type="compositionally biased region" description="Basic residues" evidence="4">
    <location>
        <begin position="822"/>
        <end position="832"/>
    </location>
</feature>
<feature type="compositionally biased region" description="Basic and acidic residues" evidence="4">
    <location>
        <begin position="2734"/>
        <end position="2747"/>
    </location>
</feature>
<organism evidence="6 7">
    <name type="scientific">Python bivittatus</name>
    <name type="common">Burmese python</name>
    <name type="synonym">Python molurus bivittatus</name>
    <dbReference type="NCBI Taxonomy" id="176946"/>
    <lineage>
        <taxon>Eukaryota</taxon>
        <taxon>Metazoa</taxon>
        <taxon>Chordata</taxon>
        <taxon>Craniata</taxon>
        <taxon>Vertebrata</taxon>
        <taxon>Euteleostomi</taxon>
        <taxon>Lepidosauria</taxon>
        <taxon>Squamata</taxon>
        <taxon>Bifurcata</taxon>
        <taxon>Unidentata</taxon>
        <taxon>Episquamata</taxon>
        <taxon>Toxicofera</taxon>
        <taxon>Serpentes</taxon>
        <taxon>Henophidia</taxon>
        <taxon>Pythonidae</taxon>
        <taxon>Python</taxon>
    </lineage>
</organism>
<feature type="compositionally biased region" description="Basic and acidic residues" evidence="4">
    <location>
        <begin position="719"/>
        <end position="765"/>
    </location>
</feature>
<dbReference type="PANTHER" id="PTHR47391">
    <property type="entry name" value="BIORIENTATION OF CHROMOSOMES IN CELL DIVISION 1 LIKE 1"/>
    <property type="match status" value="1"/>
</dbReference>
<feature type="compositionally biased region" description="Basic and acidic residues" evidence="4">
    <location>
        <begin position="908"/>
        <end position="937"/>
    </location>
</feature>
<feature type="region of interest" description="Disordered" evidence="4">
    <location>
        <begin position="1028"/>
        <end position="1061"/>
    </location>
</feature>
<evidence type="ECO:0000313" key="6">
    <source>
        <dbReference type="Proteomes" id="UP000695026"/>
    </source>
</evidence>
<dbReference type="OMA" id="CAESQQP"/>
<accession>A0A9F5N0J1</accession>
<evidence type="ECO:0000313" key="7">
    <source>
        <dbReference type="RefSeq" id="XP_025026032.1"/>
    </source>
</evidence>
<feature type="region of interest" description="Disordered" evidence="4">
    <location>
        <begin position="401"/>
        <end position="470"/>
    </location>
</feature>
<feature type="compositionally biased region" description="Basic and acidic residues" evidence="4">
    <location>
        <begin position="544"/>
        <end position="553"/>
    </location>
</feature>
<feature type="compositionally biased region" description="Basic and acidic residues" evidence="4">
    <location>
        <begin position="500"/>
        <end position="513"/>
    </location>
</feature>
<name>A0A9F5N0J1_PYTBI</name>
<feature type="region of interest" description="Disordered" evidence="4">
    <location>
        <begin position="490"/>
        <end position="873"/>
    </location>
</feature>
<feature type="compositionally biased region" description="Polar residues" evidence="4">
    <location>
        <begin position="2780"/>
        <end position="2793"/>
    </location>
</feature>
<feature type="region of interest" description="Disordered" evidence="4">
    <location>
        <begin position="330"/>
        <end position="389"/>
    </location>
</feature>
<dbReference type="RefSeq" id="XP_025026032.1">
    <property type="nucleotide sequence ID" value="XM_025170264.1"/>
</dbReference>
<feature type="region of interest" description="Disordered" evidence="4">
    <location>
        <begin position="2233"/>
        <end position="2320"/>
    </location>
</feature>
<dbReference type="InterPro" id="IPR043244">
    <property type="entry name" value="BOD1L1"/>
</dbReference>
<feature type="compositionally biased region" description="Basic and acidic residues" evidence="4">
    <location>
        <begin position="2844"/>
        <end position="2856"/>
    </location>
</feature>
<feature type="compositionally biased region" description="Polar residues" evidence="4">
    <location>
        <begin position="2605"/>
        <end position="2616"/>
    </location>
</feature>
<protein>
    <submittedName>
        <fullName evidence="7">Biorientation of chromosomes in cell division protein 1-like 1</fullName>
    </submittedName>
</protein>
<feature type="compositionally biased region" description="Basic and acidic residues" evidence="4">
    <location>
        <begin position="407"/>
        <end position="448"/>
    </location>
</feature>
<feature type="compositionally biased region" description="Basic and acidic residues" evidence="4">
    <location>
        <begin position="849"/>
        <end position="873"/>
    </location>
</feature>
<feature type="region of interest" description="Disordered" evidence="4">
    <location>
        <begin position="2473"/>
        <end position="2492"/>
    </location>
</feature>
<comment type="similarity">
    <text evidence="2">Belongs to the BOD1 family.</text>
</comment>
<feature type="compositionally biased region" description="Basic and acidic residues" evidence="4">
    <location>
        <begin position="2482"/>
        <end position="2492"/>
    </location>
</feature>
<evidence type="ECO:0000256" key="1">
    <source>
        <dbReference type="ARBA" id="ARBA00004286"/>
    </source>
</evidence>
<comment type="subcellular location">
    <subcellularLocation>
        <location evidence="1">Chromosome</location>
    </subcellularLocation>
</comment>
<feature type="compositionally biased region" description="Basic and acidic residues" evidence="4">
    <location>
        <begin position="632"/>
        <end position="670"/>
    </location>
</feature>
<dbReference type="Proteomes" id="UP000695026">
    <property type="component" value="Unplaced"/>
</dbReference>
<sequence>MEPAYQNLRQRVDNFVSNHLATHTWSPHLNKNQLRNNIRQQVLKSGMLESGIDRIISQVVDPKINHIFRPQVEKAVHEFLATLNHQEETSPSTALPEEKLDASVLLQGIPAVTPNVNMANDALSILETITSLNQEASAARASTEATNAKTNERFSKKLLSQHSLDGSIERDRNAEDFVDGEKTPCNSTEENFELVVNCEDVSNSFSSSEEGKTASKEASSLLNPSKEIFQESDEQKSKLMDKSDRKLESLEKGEKKKEKKEKSDKKLDVLRRSSDDVKAREEKTMKDKEIEVIKHLALEKNSSKNKNESTKEVLDDSDVDILSDITVSSVHTSDLSSFEEDSEEEVVLSDSTEEGEIVSDDEEDECSQMKAKPEVDGTNDKKMKSGRHAYVHKPYLYSKYYSDSDDERTVEQRRQSVAREKEERLLRRQLNREKLEEKRKQKAAEKTKSLKTGKSIQNLEDPSGRGLDLKIGGASIKDVLKEQRFLEKKVALSRKRKRESRHDEEGRKKKCEQPEEDFGESEKINENSEKLPSREMKASQGKNEGNKVARKLAESGLSTDENKSEIKVEKEHRRRTSTSFQMEGSQADIEPKSQFDRAEASPEEPHKQRNALKNEKHIKKDDSETPGVKNVLKKETRPSKDKNEKERSLSEDKSLMKYKCKGDNIQKTNDDVENVPSEKTPRNEEAVQKNSQLAKVLPDDKTEKKNKHRSERKTSTNSKEMKNISEKNEESVRKENSRKERQFSTEKSKAEYKSKKLPNDSRPPKESQSASKFHVSSMTSKRSEEDKHDAESSNLDNALRQGDSLHKVRRRSKSALEERILLKPKSKSHNKPAKIPESELQESFSRQESVQKLDKDKNTEESDPDKQCKFKPEMKVFEENSTELEIESGIHSLSSSQKDASHKFKVQLGEKIKERSKSDKYLSTSRLERRWSADSHKSKSFKHNNKDVKKKEDESRLEDKSIKEVESSAKMPENLHTEKKPIKRLSNEHRKVSTSTQEIDTREEKMPAVTSPFIALQKTTGHLLYSDQTQEPMEECCSDTQNQQTQVEKESSNNSQGEAKLKNTVKDQTQHNLMSEFNTTLHSNFSNSEEKVKVFSTKEMDVSSDTFKQTAKDLCSVEKQQYHVNADYEESDQALLDAAHKNENIKFHRMTEDDQSPKNLTSRDNQSWKSSSSIKNLSKEDAHQKSMNIDLAEIIDPSDNGSEEESLNRSYVKDTISDSQAHAVKMESHGSIVLSANMIEDIASIRIKNPEDTIHLPSKPAAEERISAIAGIQEVTGQRRTGNALTSILENNNLTGSEVASANVTANKSVLINLEKLEKDRFSEGTAEFKPQTDKNQSNLIELSSGSVSKNVPGKKSKVSALIKGGNDIKEVAEDNNESSVVGSSVGGSHCITIHSSMETGANVIGTSTETPTGNLATAASIRENQVEEDMSDLLTEGEAIITCSEEQRKAHLSCASIEADEGFTLGPWIKSEESAHSITEKAIGEWTVTAAEESGAVMEELAICESSSTSTKEGESGECIVNYVEESTKQVVNGSGDKLDQNVNSCVTEEKDDAVTSASSEEKCVASHCGDISNFDSGATCIGEIESDGAVTSAGTEAQNQSMIGENPDAFQSNPIGAEQVKAAEGTVTCTGVETEHVGSVICSVTGTDSQENAVTGLCPEMADNIATISHADKSEDIVNGESAVTSTGITAEDDPACTLLEESQKGFAGALDPEEKYQLATDSIEVRAETNATEVSQGSYIDDEGCVTSTGEKEEDEEGENFVTSTGRGNEEGEHVLACTGTEESGTLLISMGATEHGSSSVCLSADQLGTGLGEYSSNANKSSIDSMTCLTKEMKVDGVHNNIKGTVASSTTSVGISKENIMAFVPKKEGESLFTKTFECNSALLNRHGIDQPSASEEKSESTVSSLDSRKCGGLTKMVSKEVNIVSASASENDKSEGEIISTSGAKLCSISAHSAQYNEPPLPFVARTVENLEKATSLIATEDFSSPTPSTTVKYMNQDGDVMKSNKVSTSVLEEFEAPMPSVTVKDPGTVLDTTRAVEKTSSVEIYAVHIPSVSTGGSDEIQVIGDREERDECATISTSIIEDIETPISEEGNEDIAQCFDLRLEQTGDTATISTSSVEHFEFPAEKQINQISGTEGKLVNFAVPATEVCDRLTHSAVVPIETTQRSENTMISTEGIEKSKTVQEATSQKSELDESNMPLVTKGGICHDLEFSISNSRSDQTCVASTTENLAKGPARSGEESDSVSPTAASEEAPCTLASTEVEEKTDTRSEELDPTMLSDLKNNKNSVELPSDGQGIQEGEEGREPSIISKTDGNTESIEVSANTVKPVNVVGLPSTEISFDSSVCHGLSTETYMHGNKPRDDRQYIEVLSKPAVLILEKEMWNEKIDFVIHQPVLKTELVEERDVSTPNSLPLELGGNSENAQRGIPDVNAKVPDAFHGNTVKNNDNKEILTFETESLEARMEATTDEQLPCTSPEKEHRCEEKQPEEVLKTLGSVHTSVIIEVAEDQVPKEELLEVEGPERKEESFMLEATRHRAVEEGKSGSDPRCQVLEEEAKQEINEKETASNSKEMPECHAVPQKHSSEAVKEKDEIIGRGDISNTSGLESSLNPVEASNLVQQQAIVKRKRGRPRKYPVEIVAVQSEDSAVDTVMRNVLQSSGTSSRPMIIPKVKDLLNNRRNEAEKEKTEVVVRLRGRKPKRPRISSEETGTNTLEPSKKRQKLGPASEEEVKGQDEGKEKGDSGGNGGETDGDDMHSGATTRSASRLEAERKQPNKPTTRAASKSQNPAPALPKNRRKLEKKPSSATAKANKTRLAHSKFQPTKRKREASPPVSHKKDHQRDETDLKKSKR</sequence>
<dbReference type="CTD" id="259282"/>
<dbReference type="GO" id="GO:0005694">
    <property type="term" value="C:chromosome"/>
    <property type="evidence" value="ECO:0007669"/>
    <property type="project" value="UniProtKB-SubCell"/>
</dbReference>
<feature type="region of interest" description="Disordered" evidence="4">
    <location>
        <begin position="2662"/>
        <end position="2856"/>
    </location>
</feature>
<feature type="domain" description="BOD1/SHG1" evidence="5">
    <location>
        <begin position="3"/>
        <end position="73"/>
    </location>
</feature>
<feature type="compositionally biased region" description="Low complexity" evidence="4">
    <location>
        <begin position="1167"/>
        <end position="1176"/>
    </location>
</feature>
<feature type="compositionally biased region" description="Basic and acidic residues" evidence="4">
    <location>
        <begin position="560"/>
        <end position="571"/>
    </location>
</feature>
<feature type="region of interest" description="Disordered" evidence="4">
    <location>
        <begin position="204"/>
        <end position="317"/>
    </location>
</feature>
<feature type="region of interest" description="Disordered" evidence="4">
    <location>
        <begin position="160"/>
        <end position="186"/>
    </location>
</feature>
<feature type="region of interest" description="Disordered" evidence="4">
    <location>
        <begin position="1148"/>
        <end position="1183"/>
    </location>
</feature>
<dbReference type="InterPro" id="IPR055264">
    <property type="entry name" value="BOD1/SHG1_dom"/>
</dbReference>
<feature type="compositionally biased region" description="Polar residues" evidence="4">
    <location>
        <begin position="1038"/>
        <end position="1057"/>
    </location>
</feature>
<dbReference type="Pfam" id="PF05205">
    <property type="entry name" value="COMPASS-Shg1"/>
    <property type="match status" value="1"/>
</dbReference>
<feature type="compositionally biased region" description="Basic and acidic residues" evidence="4">
    <location>
        <begin position="2588"/>
        <end position="2601"/>
    </location>
</feature>
<feature type="region of interest" description="Disordered" evidence="4">
    <location>
        <begin position="2565"/>
        <end position="2617"/>
    </location>
</feature>
<keyword evidence="6" id="KW-1185">Reference proteome</keyword>
<feature type="compositionally biased region" description="Basic and acidic residues" evidence="4">
    <location>
        <begin position="589"/>
        <end position="623"/>
    </location>
</feature>
<feature type="compositionally biased region" description="Basic and acidic residues" evidence="4">
    <location>
        <begin position="371"/>
        <end position="383"/>
    </location>
</feature>
<feature type="compositionally biased region" description="Acidic residues" evidence="4">
    <location>
        <begin position="337"/>
        <end position="366"/>
    </location>
</feature>
<dbReference type="PANTHER" id="PTHR47391:SF1">
    <property type="entry name" value="BIORIENTATION OF CHROMOSOMES IN CELL DIVISION 1 LIKE 1"/>
    <property type="match status" value="1"/>
</dbReference>
<feature type="compositionally biased region" description="Basic and acidic residues" evidence="4">
    <location>
        <begin position="2676"/>
        <end position="2697"/>
    </location>
</feature>
<feature type="compositionally biased region" description="Polar residues" evidence="4">
    <location>
        <begin position="766"/>
        <end position="780"/>
    </location>
</feature>
<evidence type="ECO:0000256" key="3">
    <source>
        <dbReference type="ARBA" id="ARBA00022454"/>
    </source>
</evidence>
<feature type="compositionally biased region" description="Polar residues" evidence="4">
    <location>
        <begin position="450"/>
        <end position="460"/>
    </location>
</feature>
<proteinExistence type="inferred from homology"/>
<feature type="compositionally biased region" description="Basic and acidic residues" evidence="4">
    <location>
        <begin position="944"/>
        <end position="991"/>
    </location>
</feature>